<dbReference type="EMBL" id="CATNWA010011599">
    <property type="protein sequence ID" value="CAI9562029.1"/>
    <property type="molecule type" value="Genomic_DNA"/>
</dbReference>
<reference evidence="1" key="1">
    <citation type="submission" date="2023-05" db="EMBL/GenBank/DDBJ databases">
        <authorList>
            <person name="Stuckert A."/>
        </authorList>
    </citation>
    <scope>NUCLEOTIDE SEQUENCE</scope>
</reference>
<protein>
    <submittedName>
        <fullName evidence="1">Uncharacterized protein</fullName>
    </submittedName>
</protein>
<name>A0ABN9CPH0_9NEOB</name>
<dbReference type="Proteomes" id="UP001162483">
    <property type="component" value="Unassembled WGS sequence"/>
</dbReference>
<proteinExistence type="predicted"/>
<organism evidence="1 2">
    <name type="scientific">Staurois parvus</name>
    <dbReference type="NCBI Taxonomy" id="386267"/>
    <lineage>
        <taxon>Eukaryota</taxon>
        <taxon>Metazoa</taxon>
        <taxon>Chordata</taxon>
        <taxon>Craniata</taxon>
        <taxon>Vertebrata</taxon>
        <taxon>Euteleostomi</taxon>
        <taxon>Amphibia</taxon>
        <taxon>Batrachia</taxon>
        <taxon>Anura</taxon>
        <taxon>Neobatrachia</taxon>
        <taxon>Ranoidea</taxon>
        <taxon>Ranidae</taxon>
        <taxon>Staurois</taxon>
    </lineage>
</organism>
<evidence type="ECO:0000313" key="1">
    <source>
        <dbReference type="EMBL" id="CAI9562029.1"/>
    </source>
</evidence>
<gene>
    <name evidence="1" type="ORF">SPARVUS_LOCUS5537450</name>
</gene>
<accession>A0ABN9CPH0</accession>
<evidence type="ECO:0000313" key="2">
    <source>
        <dbReference type="Proteomes" id="UP001162483"/>
    </source>
</evidence>
<sequence>MTFFNILKFPAAGGACTSRRHRDRNTEAGCRHWPKEMAGDAAGDT</sequence>
<keyword evidence="2" id="KW-1185">Reference proteome</keyword>
<feature type="non-terminal residue" evidence="1">
    <location>
        <position position="45"/>
    </location>
</feature>
<comment type="caution">
    <text evidence="1">The sequence shown here is derived from an EMBL/GenBank/DDBJ whole genome shotgun (WGS) entry which is preliminary data.</text>
</comment>